<evidence type="ECO:0000313" key="3">
    <source>
        <dbReference type="EMBL" id="GJS75807.1"/>
    </source>
</evidence>
<protein>
    <submittedName>
        <fullName evidence="3">Uncharacterized protein</fullName>
    </submittedName>
</protein>
<proteinExistence type="predicted"/>
<reference evidence="3" key="1">
    <citation type="journal article" date="2022" name="Int. J. Mol. Sci.">
        <title>Draft Genome of Tanacetum Coccineum: Genomic Comparison of Closely Related Tanacetum-Family Plants.</title>
        <authorList>
            <person name="Yamashiro T."/>
            <person name="Shiraishi A."/>
            <person name="Nakayama K."/>
            <person name="Satake H."/>
        </authorList>
    </citation>
    <scope>NUCLEOTIDE SEQUENCE</scope>
</reference>
<feature type="compositionally biased region" description="Polar residues" evidence="2">
    <location>
        <begin position="1"/>
        <end position="22"/>
    </location>
</feature>
<dbReference type="EMBL" id="BQNB010010330">
    <property type="protein sequence ID" value="GJS75807.1"/>
    <property type="molecule type" value="Genomic_DNA"/>
</dbReference>
<reference evidence="3" key="2">
    <citation type="submission" date="2022-01" db="EMBL/GenBank/DDBJ databases">
        <authorList>
            <person name="Yamashiro T."/>
            <person name="Shiraishi A."/>
            <person name="Satake H."/>
            <person name="Nakayama K."/>
        </authorList>
    </citation>
    <scope>NUCLEOTIDE SEQUENCE</scope>
</reference>
<evidence type="ECO:0000313" key="4">
    <source>
        <dbReference type="Proteomes" id="UP001151760"/>
    </source>
</evidence>
<sequence>MSSDEASSGVTYTSISNPSSPDYVSESEESEQAPLSLKYVSGPEYPEYLASFDEESAEETEPFETNESAASPPLPPPAYPTTARMSIRAQAPIPFSFEAEVDRLLAIPTPLTPLSSPLPQIPSPRFPVPSPPATIPTYVEAPLGFRVVMIWLRAASPLPSPPLPPPSSPLLPLVDHREDIPEADIPPRKRLCLTAPTSRFEVGESSTVAAARQPSFEVARTTDYGFVDIVGDAPRLHVPREFGYARVTKLAETHERDTQDLYAHLEDAQDNRARLSSRVNTLLEDRQFHQQTVMMIEDEARVSREFVGGIDSDLGCSGFITTEPADSSSRLDSGTIGERSSTRR</sequence>
<feature type="region of interest" description="Disordered" evidence="2">
    <location>
        <begin position="1"/>
        <end position="75"/>
    </location>
</feature>
<evidence type="ECO:0000256" key="2">
    <source>
        <dbReference type="SAM" id="MobiDB-lite"/>
    </source>
</evidence>
<name>A0ABQ4YG27_9ASTR</name>
<feature type="compositionally biased region" description="Acidic residues" evidence="2">
    <location>
        <begin position="52"/>
        <end position="64"/>
    </location>
</feature>
<organism evidence="3 4">
    <name type="scientific">Tanacetum coccineum</name>
    <dbReference type="NCBI Taxonomy" id="301880"/>
    <lineage>
        <taxon>Eukaryota</taxon>
        <taxon>Viridiplantae</taxon>
        <taxon>Streptophyta</taxon>
        <taxon>Embryophyta</taxon>
        <taxon>Tracheophyta</taxon>
        <taxon>Spermatophyta</taxon>
        <taxon>Magnoliopsida</taxon>
        <taxon>eudicotyledons</taxon>
        <taxon>Gunneridae</taxon>
        <taxon>Pentapetalae</taxon>
        <taxon>asterids</taxon>
        <taxon>campanulids</taxon>
        <taxon>Asterales</taxon>
        <taxon>Asteraceae</taxon>
        <taxon>Asteroideae</taxon>
        <taxon>Anthemideae</taxon>
        <taxon>Anthemidinae</taxon>
        <taxon>Tanacetum</taxon>
    </lineage>
</organism>
<evidence type="ECO:0000256" key="1">
    <source>
        <dbReference type="SAM" id="Coils"/>
    </source>
</evidence>
<dbReference type="Proteomes" id="UP001151760">
    <property type="component" value="Unassembled WGS sequence"/>
</dbReference>
<comment type="caution">
    <text evidence="3">The sequence shown here is derived from an EMBL/GenBank/DDBJ whole genome shotgun (WGS) entry which is preliminary data.</text>
</comment>
<accession>A0ABQ4YG27</accession>
<keyword evidence="4" id="KW-1185">Reference proteome</keyword>
<keyword evidence="1" id="KW-0175">Coiled coil</keyword>
<feature type="region of interest" description="Disordered" evidence="2">
    <location>
        <begin position="318"/>
        <end position="344"/>
    </location>
</feature>
<gene>
    <name evidence="3" type="ORF">Tco_0725688</name>
</gene>
<feature type="coiled-coil region" evidence="1">
    <location>
        <begin position="251"/>
        <end position="285"/>
    </location>
</feature>